<evidence type="ECO:0000313" key="1">
    <source>
        <dbReference type="EMBL" id="MEI5996107.1"/>
    </source>
</evidence>
<dbReference type="Proteomes" id="UP001386437">
    <property type="component" value="Unassembled WGS sequence"/>
</dbReference>
<keyword evidence="2" id="KW-1185">Reference proteome</keyword>
<dbReference type="RefSeq" id="WP_336596558.1">
    <property type="nucleotide sequence ID" value="NZ_JACFYJ010000002.1"/>
</dbReference>
<protein>
    <recommendedName>
        <fullName evidence="3">Lipoprotein</fullName>
    </recommendedName>
</protein>
<evidence type="ECO:0000313" key="2">
    <source>
        <dbReference type="Proteomes" id="UP001386437"/>
    </source>
</evidence>
<accession>A0ABU8IKI1</accession>
<evidence type="ECO:0008006" key="3">
    <source>
        <dbReference type="Google" id="ProtNLM"/>
    </source>
</evidence>
<organism evidence="1 2">
    <name type="scientific">Paraburkholderia bengalensis</name>
    <dbReference type="NCBI Taxonomy" id="2747562"/>
    <lineage>
        <taxon>Bacteria</taxon>
        <taxon>Pseudomonadati</taxon>
        <taxon>Pseudomonadota</taxon>
        <taxon>Betaproteobacteria</taxon>
        <taxon>Burkholderiales</taxon>
        <taxon>Burkholderiaceae</taxon>
        <taxon>Paraburkholderia</taxon>
    </lineage>
</organism>
<proteinExistence type="predicted"/>
<sequence>MTVAVAVLALGPAACKKAHHAGNDSMSVGRSGIVSAIEPSGMTSKARLPTAVPGGVSR</sequence>
<dbReference type="EMBL" id="JACFYJ010000002">
    <property type="protein sequence ID" value="MEI5996107.1"/>
    <property type="molecule type" value="Genomic_DNA"/>
</dbReference>
<comment type="caution">
    <text evidence="1">The sequence shown here is derived from an EMBL/GenBank/DDBJ whole genome shotgun (WGS) entry which is preliminary data.</text>
</comment>
<gene>
    <name evidence="1" type="ORF">H3V53_02450</name>
</gene>
<name>A0ABU8IKI1_9BURK</name>
<reference evidence="1 2" key="1">
    <citation type="journal article" date="2022" name="Arch. Microbiol.">
        <title>Paraburkholderia bengalensis sp. nov. isolated from roots of Oryza sativa, IR64.</title>
        <authorList>
            <person name="Nag P."/>
            <person name="Mondal N."/>
            <person name="Sarkar J."/>
            <person name="Das S."/>
        </authorList>
    </citation>
    <scope>NUCLEOTIDE SEQUENCE [LARGE SCALE GENOMIC DNA]</scope>
    <source>
        <strain evidence="1 2">IR64_4_BI</strain>
    </source>
</reference>